<comment type="caution">
    <text evidence="1">The sequence shown here is derived from an EMBL/GenBank/DDBJ whole genome shotgun (WGS) entry which is preliminary data.</text>
</comment>
<dbReference type="AlphaFoldDB" id="A0A016TWK8"/>
<proteinExistence type="predicted"/>
<gene>
    <name evidence="1" type="primary">Acey_s0072.g707</name>
    <name evidence="1" type="ORF">Y032_0072g707</name>
</gene>
<dbReference type="Proteomes" id="UP000024635">
    <property type="component" value="Unassembled WGS sequence"/>
</dbReference>
<name>A0A016TWK8_9BILA</name>
<evidence type="ECO:0000313" key="2">
    <source>
        <dbReference type="Proteomes" id="UP000024635"/>
    </source>
</evidence>
<protein>
    <submittedName>
        <fullName evidence="1">Uncharacterized protein</fullName>
    </submittedName>
</protein>
<keyword evidence="2" id="KW-1185">Reference proteome</keyword>
<accession>A0A016TWK8</accession>
<organism evidence="1 2">
    <name type="scientific">Ancylostoma ceylanicum</name>
    <dbReference type="NCBI Taxonomy" id="53326"/>
    <lineage>
        <taxon>Eukaryota</taxon>
        <taxon>Metazoa</taxon>
        <taxon>Ecdysozoa</taxon>
        <taxon>Nematoda</taxon>
        <taxon>Chromadorea</taxon>
        <taxon>Rhabditida</taxon>
        <taxon>Rhabditina</taxon>
        <taxon>Rhabditomorpha</taxon>
        <taxon>Strongyloidea</taxon>
        <taxon>Ancylostomatidae</taxon>
        <taxon>Ancylostomatinae</taxon>
        <taxon>Ancylostoma</taxon>
    </lineage>
</organism>
<sequence>MLVLLEGLMLSTKFYALETWTFEFDSTHTIQCVSMIFMLMFLLRATTSPVIPTQYGSTSHISDDVVPTRSEVP</sequence>
<reference evidence="2" key="1">
    <citation type="journal article" date="2015" name="Nat. Genet.">
        <title>The genome and transcriptome of the zoonotic hookworm Ancylostoma ceylanicum identify infection-specific gene families.</title>
        <authorList>
            <person name="Schwarz E.M."/>
            <person name="Hu Y."/>
            <person name="Antoshechkin I."/>
            <person name="Miller M.M."/>
            <person name="Sternberg P.W."/>
            <person name="Aroian R.V."/>
        </authorList>
    </citation>
    <scope>NUCLEOTIDE SEQUENCE</scope>
    <source>
        <strain evidence="2">HY135</strain>
    </source>
</reference>
<dbReference type="EMBL" id="JARK01001408">
    <property type="protein sequence ID" value="EYC07146.1"/>
    <property type="molecule type" value="Genomic_DNA"/>
</dbReference>
<evidence type="ECO:0000313" key="1">
    <source>
        <dbReference type="EMBL" id="EYC07146.1"/>
    </source>
</evidence>